<dbReference type="Proteomes" id="UP000467385">
    <property type="component" value="Chromosome"/>
</dbReference>
<gene>
    <name evidence="2" type="ORF">MCNS_54470</name>
</gene>
<evidence type="ECO:0000313" key="2">
    <source>
        <dbReference type="EMBL" id="BBZ42384.1"/>
    </source>
</evidence>
<sequence length="139" mass="14190">MHPLSVRTVKNFAPAPPGSHQCQQASAAPAPGNPLVACDTAGTESFTLGPEAVVLHPTHAEARQNATGYGVVVTLDQASQAAFASYTSANVGAQAALVLNGLVIGAPEIRSPVNSNRLEISTYGETAQQADAIVKSLQS</sequence>
<dbReference type="Gene3D" id="3.30.1360.200">
    <property type="match status" value="1"/>
</dbReference>
<dbReference type="AlphaFoldDB" id="A0A7I7YMQ6"/>
<accession>A0A7I7YMQ6</accession>
<proteinExistence type="predicted"/>
<dbReference type="Pfam" id="PF22599">
    <property type="entry name" value="SecDF_P1_head"/>
    <property type="match status" value="1"/>
</dbReference>
<name>A0A7I7YMQ6_9MYCO</name>
<evidence type="ECO:0000313" key="3">
    <source>
        <dbReference type="Proteomes" id="UP000467385"/>
    </source>
</evidence>
<dbReference type="InterPro" id="IPR054384">
    <property type="entry name" value="SecDF_P1_head"/>
</dbReference>
<keyword evidence="3" id="KW-1185">Reference proteome</keyword>
<reference evidence="2 3" key="1">
    <citation type="journal article" date="2019" name="Emerg. Microbes Infect.">
        <title>Comprehensive subspecies identification of 175 nontuberculous mycobacteria species based on 7547 genomic profiles.</title>
        <authorList>
            <person name="Matsumoto Y."/>
            <person name="Kinjo T."/>
            <person name="Motooka D."/>
            <person name="Nabeya D."/>
            <person name="Jung N."/>
            <person name="Uechi K."/>
            <person name="Horii T."/>
            <person name="Iida T."/>
            <person name="Fujita J."/>
            <person name="Nakamura S."/>
        </authorList>
    </citation>
    <scope>NUCLEOTIDE SEQUENCE [LARGE SCALE GENOMIC DNA]</scope>
    <source>
        <strain evidence="2 3">JCM 14738</strain>
    </source>
</reference>
<feature type="domain" description="SecDF P1 head subdomain" evidence="1">
    <location>
        <begin position="59"/>
        <end position="137"/>
    </location>
</feature>
<organism evidence="2 3">
    <name type="scientific">Mycobacterium conspicuum</name>
    <dbReference type="NCBI Taxonomy" id="44010"/>
    <lineage>
        <taxon>Bacteria</taxon>
        <taxon>Bacillati</taxon>
        <taxon>Actinomycetota</taxon>
        <taxon>Actinomycetes</taxon>
        <taxon>Mycobacteriales</taxon>
        <taxon>Mycobacteriaceae</taxon>
        <taxon>Mycobacterium</taxon>
    </lineage>
</organism>
<evidence type="ECO:0000259" key="1">
    <source>
        <dbReference type="Pfam" id="PF22599"/>
    </source>
</evidence>
<dbReference type="EMBL" id="AP022613">
    <property type="protein sequence ID" value="BBZ42384.1"/>
    <property type="molecule type" value="Genomic_DNA"/>
</dbReference>
<protein>
    <recommendedName>
        <fullName evidence="1">SecDF P1 head subdomain domain-containing protein</fullName>
    </recommendedName>
</protein>